<reference evidence="1" key="3">
    <citation type="submission" date="2022-06" db="UniProtKB">
        <authorList>
            <consortium name="EnsemblPlants"/>
        </authorList>
    </citation>
    <scope>IDENTIFICATION</scope>
</reference>
<protein>
    <submittedName>
        <fullName evidence="1">Uncharacterized protein</fullName>
    </submittedName>
</protein>
<dbReference type="EnsemblPlants" id="TuG1812G0500000771.01.T01">
    <property type="protein sequence ID" value="TuG1812G0500000771.01.T01.cds388409"/>
    <property type="gene ID" value="TuG1812G0500000771.01"/>
</dbReference>
<dbReference type="Proteomes" id="UP000015106">
    <property type="component" value="Chromosome 5"/>
</dbReference>
<evidence type="ECO:0000313" key="2">
    <source>
        <dbReference type="Proteomes" id="UP000015106"/>
    </source>
</evidence>
<name>A0A8R7UEJ5_TRIUA</name>
<evidence type="ECO:0000313" key="1">
    <source>
        <dbReference type="EnsemblPlants" id="TuG1812G0500000771.01.T01.cds388409"/>
    </source>
</evidence>
<proteinExistence type="predicted"/>
<keyword evidence="2" id="KW-1185">Reference proteome</keyword>
<organism evidence="1 2">
    <name type="scientific">Triticum urartu</name>
    <name type="common">Red wild einkorn</name>
    <name type="synonym">Crithodium urartu</name>
    <dbReference type="NCBI Taxonomy" id="4572"/>
    <lineage>
        <taxon>Eukaryota</taxon>
        <taxon>Viridiplantae</taxon>
        <taxon>Streptophyta</taxon>
        <taxon>Embryophyta</taxon>
        <taxon>Tracheophyta</taxon>
        <taxon>Spermatophyta</taxon>
        <taxon>Magnoliopsida</taxon>
        <taxon>Liliopsida</taxon>
        <taxon>Poales</taxon>
        <taxon>Poaceae</taxon>
        <taxon>BOP clade</taxon>
        <taxon>Pooideae</taxon>
        <taxon>Triticodae</taxon>
        <taxon>Triticeae</taxon>
        <taxon>Triticinae</taxon>
        <taxon>Triticum</taxon>
    </lineage>
</organism>
<sequence>MLQRQIDRQTAILEQMQRQMQDIRNLAVVSIGQSIRRDARHSDILALLDESFSASCGL</sequence>
<reference evidence="2" key="1">
    <citation type="journal article" date="2013" name="Nature">
        <title>Draft genome of the wheat A-genome progenitor Triticum urartu.</title>
        <authorList>
            <person name="Ling H.Q."/>
            <person name="Zhao S."/>
            <person name="Liu D."/>
            <person name="Wang J."/>
            <person name="Sun H."/>
            <person name="Zhang C."/>
            <person name="Fan H."/>
            <person name="Li D."/>
            <person name="Dong L."/>
            <person name="Tao Y."/>
            <person name="Gao C."/>
            <person name="Wu H."/>
            <person name="Li Y."/>
            <person name="Cui Y."/>
            <person name="Guo X."/>
            <person name="Zheng S."/>
            <person name="Wang B."/>
            <person name="Yu K."/>
            <person name="Liang Q."/>
            <person name="Yang W."/>
            <person name="Lou X."/>
            <person name="Chen J."/>
            <person name="Feng M."/>
            <person name="Jian J."/>
            <person name="Zhang X."/>
            <person name="Luo G."/>
            <person name="Jiang Y."/>
            <person name="Liu J."/>
            <person name="Wang Z."/>
            <person name="Sha Y."/>
            <person name="Zhang B."/>
            <person name="Wu H."/>
            <person name="Tang D."/>
            <person name="Shen Q."/>
            <person name="Xue P."/>
            <person name="Zou S."/>
            <person name="Wang X."/>
            <person name="Liu X."/>
            <person name="Wang F."/>
            <person name="Yang Y."/>
            <person name="An X."/>
            <person name="Dong Z."/>
            <person name="Zhang K."/>
            <person name="Zhang X."/>
            <person name="Luo M.C."/>
            <person name="Dvorak J."/>
            <person name="Tong Y."/>
            <person name="Wang J."/>
            <person name="Yang H."/>
            <person name="Li Z."/>
            <person name="Wang D."/>
            <person name="Zhang A."/>
            <person name="Wang J."/>
        </authorList>
    </citation>
    <scope>NUCLEOTIDE SEQUENCE</scope>
    <source>
        <strain evidence="2">cv. G1812</strain>
    </source>
</reference>
<accession>A0A8R7UEJ5</accession>
<dbReference type="Gramene" id="TuG1812G0500000771.01.T01">
    <property type="protein sequence ID" value="TuG1812G0500000771.01.T01.cds388409"/>
    <property type="gene ID" value="TuG1812G0500000771.01"/>
</dbReference>
<dbReference type="AlphaFoldDB" id="A0A8R7UEJ5"/>
<reference evidence="1" key="2">
    <citation type="submission" date="2018-03" db="EMBL/GenBank/DDBJ databases">
        <title>The Triticum urartu genome reveals the dynamic nature of wheat genome evolution.</title>
        <authorList>
            <person name="Ling H."/>
            <person name="Ma B."/>
            <person name="Shi X."/>
            <person name="Liu H."/>
            <person name="Dong L."/>
            <person name="Sun H."/>
            <person name="Cao Y."/>
            <person name="Gao Q."/>
            <person name="Zheng S."/>
            <person name="Li Y."/>
            <person name="Yu Y."/>
            <person name="Du H."/>
            <person name="Qi M."/>
            <person name="Li Y."/>
            <person name="Yu H."/>
            <person name="Cui Y."/>
            <person name="Wang N."/>
            <person name="Chen C."/>
            <person name="Wu H."/>
            <person name="Zhao Y."/>
            <person name="Zhang J."/>
            <person name="Li Y."/>
            <person name="Zhou W."/>
            <person name="Zhang B."/>
            <person name="Hu W."/>
            <person name="Eijk M."/>
            <person name="Tang J."/>
            <person name="Witsenboer H."/>
            <person name="Zhao S."/>
            <person name="Li Z."/>
            <person name="Zhang A."/>
            <person name="Wang D."/>
            <person name="Liang C."/>
        </authorList>
    </citation>
    <scope>NUCLEOTIDE SEQUENCE [LARGE SCALE GENOMIC DNA]</scope>
    <source>
        <strain evidence="1">cv. G1812</strain>
    </source>
</reference>